<dbReference type="AlphaFoldDB" id="A0ABD3I4U2"/>
<dbReference type="InterPro" id="IPR044678">
    <property type="entry name" value="COR27/28"/>
</dbReference>
<feature type="compositionally biased region" description="Basic and acidic residues" evidence="1">
    <location>
        <begin position="436"/>
        <end position="454"/>
    </location>
</feature>
<organism evidence="2 3">
    <name type="scientific">Riccia sorocarpa</name>
    <dbReference type="NCBI Taxonomy" id="122646"/>
    <lineage>
        <taxon>Eukaryota</taxon>
        <taxon>Viridiplantae</taxon>
        <taxon>Streptophyta</taxon>
        <taxon>Embryophyta</taxon>
        <taxon>Marchantiophyta</taxon>
        <taxon>Marchantiopsida</taxon>
        <taxon>Marchantiidae</taxon>
        <taxon>Marchantiales</taxon>
        <taxon>Ricciaceae</taxon>
        <taxon>Riccia</taxon>
    </lineage>
</organism>
<feature type="region of interest" description="Disordered" evidence="1">
    <location>
        <begin position="146"/>
        <end position="166"/>
    </location>
</feature>
<dbReference type="Proteomes" id="UP001633002">
    <property type="component" value="Unassembled WGS sequence"/>
</dbReference>
<feature type="compositionally biased region" description="Basic and acidic residues" evidence="1">
    <location>
        <begin position="461"/>
        <end position="494"/>
    </location>
</feature>
<keyword evidence="3" id="KW-1185">Reference proteome</keyword>
<dbReference type="PANTHER" id="PTHR33676:SF3">
    <property type="entry name" value="COLD-REGULATED PROTEIN 27"/>
    <property type="match status" value="1"/>
</dbReference>
<dbReference type="EMBL" id="JBJQOH010000002">
    <property type="protein sequence ID" value="KAL3698747.1"/>
    <property type="molecule type" value="Genomic_DNA"/>
</dbReference>
<name>A0ABD3I4U2_9MARC</name>
<reference evidence="2 3" key="1">
    <citation type="submission" date="2024-09" db="EMBL/GenBank/DDBJ databases">
        <title>Chromosome-scale assembly of Riccia sorocarpa.</title>
        <authorList>
            <person name="Paukszto L."/>
        </authorList>
    </citation>
    <scope>NUCLEOTIDE SEQUENCE [LARGE SCALE GENOMIC DNA]</scope>
    <source>
        <strain evidence="2">LP-2024</strain>
        <tissue evidence="2">Aerial parts of the thallus</tissue>
    </source>
</reference>
<feature type="region of interest" description="Disordered" evidence="1">
    <location>
        <begin position="420"/>
        <end position="522"/>
    </location>
</feature>
<evidence type="ECO:0000256" key="1">
    <source>
        <dbReference type="SAM" id="MobiDB-lite"/>
    </source>
</evidence>
<protein>
    <submittedName>
        <fullName evidence="2">Uncharacterized protein</fullName>
    </submittedName>
</protein>
<evidence type="ECO:0000313" key="2">
    <source>
        <dbReference type="EMBL" id="KAL3698747.1"/>
    </source>
</evidence>
<accession>A0ABD3I4U2</accession>
<comment type="caution">
    <text evidence="2">The sequence shown here is derived from an EMBL/GenBank/DDBJ whole genome shotgun (WGS) entry which is preliminary data.</text>
</comment>
<dbReference type="PANTHER" id="PTHR33676">
    <property type="entry name" value="COLD REGULATED PROTEIN 27"/>
    <property type="match status" value="1"/>
</dbReference>
<evidence type="ECO:0000313" key="3">
    <source>
        <dbReference type="Proteomes" id="UP001633002"/>
    </source>
</evidence>
<proteinExistence type="predicted"/>
<gene>
    <name evidence="2" type="ORF">R1sor_012823</name>
</gene>
<sequence>MESVPQLVSAVLDKVAPDPLIKGSEKCIKKLGELGSFPALNDVVTGVPESLGACCDTESEWIDTENSASACSLESGGSSNAISGNSLVSDADSLAHSFEPKNVKKCPSGGSIVTYDEAVSKLNEAGECKASDQRVRRGKRVHVDTQLDEQETSANTAPGVGKSAGKAWTDDKHCSYLNSIEATFVRSLYEKDYPNVDLSEQDQDCVESRPMDPGYLTYHAGGELFTSLQRGCYDQREYYRPHYIFAPAPAVFASPWIQHFNPKIAPQGLVAGGVQDVLPGQTSSPGFVDGIHSSSYMYQGVVEEVMESVPVMHDPSHVPHGWNSRHHSQFHASTSAPVRPDANVQGKKRACDLDLDFCADALFRPKKFKSTQQRLAETDLELEEQFVLEQLNQREDAYRLDNRESGRRLDVRSNLLRCTSEGEGHEITPEMLPKNTEAEGKRIEGEPSLEKKVSVDLVESTEDRERRELSCTRHDREVPVGRLADSDRGKKYLDNNENAQDNPWRAGAAESSQHNAGRYEGCSEPENEYAAYRLKVAVDDNGIKSQQDTRYDEDDECKFVTKKSPRACRTYTWGLKGTRRPLLPGNLRETKENGLTVVKEQL</sequence>